<dbReference type="Gramene" id="Jr08_10880_p1">
    <property type="protein sequence ID" value="cds.Jr08_10880_p1"/>
    <property type="gene ID" value="Jr08_10880"/>
</dbReference>
<proteinExistence type="inferred from homology"/>
<dbReference type="PANTHER" id="PTHR33669">
    <property type="entry name" value="PROTEIN NEGATIVE REGULATOR OF RESISTANCE"/>
    <property type="match status" value="1"/>
</dbReference>
<evidence type="ECO:0000313" key="5">
    <source>
        <dbReference type="Proteomes" id="UP000235220"/>
    </source>
</evidence>
<dbReference type="PANTHER" id="PTHR33669:SF1">
    <property type="entry name" value="PROTEIN NIM1-INTERACTING 1"/>
    <property type="match status" value="1"/>
</dbReference>
<feature type="region of interest" description="Disordered" evidence="4">
    <location>
        <begin position="95"/>
        <end position="123"/>
    </location>
</feature>
<sequence>MEDGKSLRIGDNKQEEEDDVKMEKFFELIRSFREARNYHKRKESMRWEIEENKNKRMKRIDGEEQSGCNYWVPKFEREDFDKEVEFRKPDHPLAPLVYPRQCNKDKDMKEGEEDGGLDLRLAL</sequence>
<keyword evidence="5" id="KW-1185">Reference proteome</keyword>
<dbReference type="GO" id="GO:0005634">
    <property type="term" value="C:nucleus"/>
    <property type="evidence" value="ECO:0007669"/>
    <property type="project" value="UniProtKB-SubCell"/>
</dbReference>
<dbReference type="GO" id="GO:0010112">
    <property type="term" value="P:regulation of systemic acquired resistance"/>
    <property type="evidence" value="ECO:0007669"/>
    <property type="project" value="InterPro"/>
</dbReference>
<evidence type="ECO:0000313" key="6">
    <source>
        <dbReference type="RefSeq" id="XP_018824241.1"/>
    </source>
</evidence>
<dbReference type="Pfam" id="PF15699">
    <property type="entry name" value="NPR1_interact"/>
    <property type="match status" value="1"/>
</dbReference>
<evidence type="ECO:0000256" key="2">
    <source>
        <dbReference type="ARBA" id="ARBA00009937"/>
    </source>
</evidence>
<dbReference type="InterPro" id="IPR031425">
    <property type="entry name" value="NPR1/NH1-interacting"/>
</dbReference>
<gene>
    <name evidence="6" type="primary">LOC108993704</name>
</gene>
<evidence type="ECO:0000256" key="3">
    <source>
        <dbReference type="ARBA" id="ARBA00023242"/>
    </source>
</evidence>
<dbReference type="AlphaFoldDB" id="A0A2I4EXX1"/>
<dbReference type="OrthoDB" id="1110691at2759"/>
<comment type="subcellular location">
    <subcellularLocation>
        <location evidence="1">Nucleus</location>
    </subcellularLocation>
</comment>
<keyword evidence="3" id="KW-0539">Nucleus</keyword>
<evidence type="ECO:0000256" key="1">
    <source>
        <dbReference type="ARBA" id="ARBA00004123"/>
    </source>
</evidence>
<dbReference type="Proteomes" id="UP000235220">
    <property type="component" value="Chromosome 8"/>
</dbReference>
<comment type="similarity">
    <text evidence="2">Belongs to the NPR1-interactor family.</text>
</comment>
<dbReference type="RefSeq" id="XP_018824241.1">
    <property type="nucleotide sequence ID" value="XM_018968696.2"/>
</dbReference>
<reference evidence="6" key="1">
    <citation type="submission" date="2025-08" db="UniProtKB">
        <authorList>
            <consortium name="RefSeq"/>
        </authorList>
    </citation>
    <scope>IDENTIFICATION</scope>
    <source>
        <tissue evidence="6">Leaves</tissue>
    </source>
</reference>
<dbReference type="GeneID" id="108993704"/>
<name>A0A2I4EXX1_JUGRE</name>
<accession>A0A2I4EXX1</accession>
<evidence type="ECO:0000256" key="4">
    <source>
        <dbReference type="SAM" id="MobiDB-lite"/>
    </source>
</evidence>
<protein>
    <submittedName>
        <fullName evidence="6">Uncharacterized protein LOC108993704</fullName>
    </submittedName>
</protein>
<dbReference type="KEGG" id="jre:108993704"/>
<organism evidence="5 6">
    <name type="scientific">Juglans regia</name>
    <name type="common">English walnut</name>
    <dbReference type="NCBI Taxonomy" id="51240"/>
    <lineage>
        <taxon>Eukaryota</taxon>
        <taxon>Viridiplantae</taxon>
        <taxon>Streptophyta</taxon>
        <taxon>Embryophyta</taxon>
        <taxon>Tracheophyta</taxon>
        <taxon>Spermatophyta</taxon>
        <taxon>Magnoliopsida</taxon>
        <taxon>eudicotyledons</taxon>
        <taxon>Gunneridae</taxon>
        <taxon>Pentapetalae</taxon>
        <taxon>rosids</taxon>
        <taxon>fabids</taxon>
        <taxon>Fagales</taxon>
        <taxon>Juglandaceae</taxon>
        <taxon>Juglans</taxon>
    </lineage>
</organism>